<evidence type="ECO:0000256" key="6">
    <source>
        <dbReference type="ARBA" id="ARBA00022525"/>
    </source>
</evidence>
<dbReference type="PANTHER" id="PTHR12053">
    <property type="entry name" value="PROTEASE FAMILY M28 PLASMA GLUTAMATE CARBOXYPEPTIDASE-RELATED"/>
    <property type="match status" value="1"/>
</dbReference>
<comment type="caution">
    <text evidence="22">The sequence shown here is derived from an EMBL/GenBank/DDBJ whole genome shotgun (WGS) entry which is preliminary data.</text>
</comment>
<evidence type="ECO:0000256" key="4">
    <source>
        <dbReference type="ARBA" id="ARBA00004613"/>
    </source>
</evidence>
<dbReference type="SUPFAM" id="SSF53187">
    <property type="entry name" value="Zn-dependent exopeptidases"/>
    <property type="match status" value="1"/>
</dbReference>
<evidence type="ECO:0000313" key="22">
    <source>
        <dbReference type="EMBL" id="HIQ97463.1"/>
    </source>
</evidence>
<keyword evidence="8" id="KW-0645">Protease</keyword>
<keyword evidence="17" id="KW-0325">Glycoprotein</keyword>
<keyword evidence="16" id="KW-0865">Zymogen</keyword>
<evidence type="ECO:0000256" key="10">
    <source>
        <dbReference type="ARBA" id="ARBA00022729"/>
    </source>
</evidence>
<keyword evidence="11" id="KW-0378">Hydrolase</keyword>
<reference evidence="22" key="1">
    <citation type="submission" date="2020-10" db="EMBL/GenBank/DDBJ databases">
        <authorList>
            <person name="Gilroy R."/>
        </authorList>
    </citation>
    <scope>NUCLEOTIDE SEQUENCE</scope>
    <source>
        <strain evidence="22">ChiSjej3B21-11622</strain>
    </source>
</reference>
<keyword evidence="7" id="KW-0121">Carboxypeptidase</keyword>
<dbReference type="SUPFAM" id="SSF52025">
    <property type="entry name" value="PA domain"/>
    <property type="match status" value="1"/>
</dbReference>
<evidence type="ECO:0000256" key="5">
    <source>
        <dbReference type="ARBA" id="ARBA00014116"/>
    </source>
</evidence>
<dbReference type="Pfam" id="PF04389">
    <property type="entry name" value="Peptidase_M28"/>
    <property type="match status" value="1"/>
</dbReference>
<keyword evidence="12" id="KW-0256">Endoplasmic reticulum</keyword>
<dbReference type="InterPro" id="IPR046450">
    <property type="entry name" value="PA_dom_sf"/>
</dbReference>
<organism evidence="22 23">
    <name type="scientific">Candidatus Limivivens merdigallinarum</name>
    <dbReference type="NCBI Taxonomy" id="2840859"/>
    <lineage>
        <taxon>Bacteria</taxon>
        <taxon>Bacillati</taxon>
        <taxon>Bacillota</taxon>
        <taxon>Clostridia</taxon>
        <taxon>Lachnospirales</taxon>
        <taxon>Lachnospiraceae</taxon>
        <taxon>Lachnospiraceae incertae sedis</taxon>
        <taxon>Candidatus Limivivens</taxon>
    </lineage>
</organism>
<keyword evidence="10" id="KW-0732">Signal</keyword>
<comment type="subcellular location">
    <subcellularLocation>
        <location evidence="1">Endoplasmic reticulum</location>
    </subcellularLocation>
    <subcellularLocation>
        <location evidence="3">Golgi apparatus</location>
    </subcellularLocation>
    <subcellularLocation>
        <location evidence="2">Lysosome</location>
    </subcellularLocation>
    <subcellularLocation>
        <location evidence="4">Secreted</location>
    </subcellularLocation>
</comment>
<dbReference type="GO" id="GO:0005576">
    <property type="term" value="C:extracellular region"/>
    <property type="evidence" value="ECO:0007669"/>
    <property type="project" value="UniProtKB-SubCell"/>
</dbReference>
<dbReference type="GO" id="GO:0005764">
    <property type="term" value="C:lysosome"/>
    <property type="evidence" value="ECO:0007669"/>
    <property type="project" value="UniProtKB-SubCell"/>
</dbReference>
<dbReference type="GO" id="GO:0070573">
    <property type="term" value="F:metallodipeptidase activity"/>
    <property type="evidence" value="ECO:0007669"/>
    <property type="project" value="InterPro"/>
</dbReference>
<evidence type="ECO:0000256" key="2">
    <source>
        <dbReference type="ARBA" id="ARBA00004371"/>
    </source>
</evidence>
<dbReference type="InterPro" id="IPR007484">
    <property type="entry name" value="Peptidase_M28"/>
</dbReference>
<evidence type="ECO:0000256" key="20">
    <source>
        <dbReference type="ARBA" id="ARBA00033328"/>
    </source>
</evidence>
<evidence type="ECO:0000256" key="17">
    <source>
        <dbReference type="ARBA" id="ARBA00023180"/>
    </source>
</evidence>
<gene>
    <name evidence="22" type="ORF">IAB26_12995</name>
</gene>
<name>A0A9D0ZXN2_9FIRM</name>
<keyword evidence="9" id="KW-0479">Metal-binding</keyword>
<evidence type="ECO:0000256" key="13">
    <source>
        <dbReference type="ARBA" id="ARBA00022833"/>
    </source>
</evidence>
<keyword evidence="13" id="KW-0862">Zinc</keyword>
<evidence type="ECO:0000256" key="9">
    <source>
        <dbReference type="ARBA" id="ARBA00022723"/>
    </source>
</evidence>
<evidence type="ECO:0000256" key="1">
    <source>
        <dbReference type="ARBA" id="ARBA00004240"/>
    </source>
</evidence>
<evidence type="ECO:0000259" key="21">
    <source>
        <dbReference type="Pfam" id="PF04389"/>
    </source>
</evidence>
<evidence type="ECO:0000256" key="16">
    <source>
        <dbReference type="ARBA" id="ARBA00023145"/>
    </source>
</evidence>
<reference evidence="22" key="2">
    <citation type="journal article" date="2021" name="PeerJ">
        <title>Extensive microbial diversity within the chicken gut microbiome revealed by metagenomics and culture.</title>
        <authorList>
            <person name="Gilroy R."/>
            <person name="Ravi A."/>
            <person name="Getino M."/>
            <person name="Pursley I."/>
            <person name="Horton D.L."/>
            <person name="Alikhan N.F."/>
            <person name="Baker D."/>
            <person name="Gharbi K."/>
            <person name="Hall N."/>
            <person name="Watson M."/>
            <person name="Adriaenssens E.M."/>
            <person name="Foster-Nyarko E."/>
            <person name="Jarju S."/>
            <person name="Secka A."/>
            <person name="Antonio M."/>
            <person name="Oren A."/>
            <person name="Chaudhuri R.R."/>
            <person name="La Ragione R."/>
            <person name="Hildebrand F."/>
            <person name="Pallen M.J."/>
        </authorList>
    </citation>
    <scope>NUCLEOTIDE SEQUENCE</scope>
    <source>
        <strain evidence="22">ChiSjej3B21-11622</strain>
    </source>
</reference>
<evidence type="ECO:0000256" key="12">
    <source>
        <dbReference type="ARBA" id="ARBA00022824"/>
    </source>
</evidence>
<evidence type="ECO:0000313" key="23">
    <source>
        <dbReference type="Proteomes" id="UP000886886"/>
    </source>
</evidence>
<dbReference type="GO" id="GO:0046872">
    <property type="term" value="F:metal ion binding"/>
    <property type="evidence" value="ECO:0007669"/>
    <property type="project" value="UniProtKB-KW"/>
</dbReference>
<evidence type="ECO:0000256" key="3">
    <source>
        <dbReference type="ARBA" id="ARBA00004555"/>
    </source>
</evidence>
<keyword evidence="6" id="KW-0964">Secreted</keyword>
<keyword evidence="18" id="KW-0458">Lysosome</keyword>
<accession>A0A9D0ZXN2</accession>
<evidence type="ECO:0000256" key="18">
    <source>
        <dbReference type="ARBA" id="ARBA00023228"/>
    </source>
</evidence>
<feature type="domain" description="Peptidase M28" evidence="21">
    <location>
        <begin position="225"/>
        <end position="415"/>
    </location>
</feature>
<dbReference type="InterPro" id="IPR039866">
    <property type="entry name" value="CPQ"/>
</dbReference>
<evidence type="ECO:0000256" key="15">
    <source>
        <dbReference type="ARBA" id="ARBA00023049"/>
    </source>
</evidence>
<protein>
    <recommendedName>
        <fullName evidence="5">Carboxypeptidase Q</fullName>
    </recommendedName>
    <alternativeName>
        <fullName evidence="20">Plasma glutamate carboxypeptidase</fullName>
    </alternativeName>
</protein>
<proteinExistence type="predicted"/>
<evidence type="ECO:0000256" key="8">
    <source>
        <dbReference type="ARBA" id="ARBA00022670"/>
    </source>
</evidence>
<dbReference type="Gene3D" id="3.40.630.10">
    <property type="entry name" value="Zn peptidases"/>
    <property type="match status" value="1"/>
</dbReference>
<dbReference type="PANTHER" id="PTHR12053:SF3">
    <property type="entry name" value="CARBOXYPEPTIDASE Q"/>
    <property type="match status" value="1"/>
</dbReference>
<dbReference type="Gene3D" id="3.50.30.30">
    <property type="match status" value="1"/>
</dbReference>
<evidence type="ECO:0000256" key="14">
    <source>
        <dbReference type="ARBA" id="ARBA00023034"/>
    </source>
</evidence>
<evidence type="ECO:0000256" key="7">
    <source>
        <dbReference type="ARBA" id="ARBA00022645"/>
    </source>
</evidence>
<dbReference type="GO" id="GO:0004180">
    <property type="term" value="F:carboxypeptidase activity"/>
    <property type="evidence" value="ECO:0007669"/>
    <property type="project" value="UniProtKB-KW"/>
</dbReference>
<dbReference type="EMBL" id="DVFT01000193">
    <property type="protein sequence ID" value="HIQ97463.1"/>
    <property type="molecule type" value="Genomic_DNA"/>
</dbReference>
<comment type="subunit">
    <text evidence="19">Homodimer. The monomeric form is inactive while the homodimer is active.</text>
</comment>
<evidence type="ECO:0000256" key="11">
    <source>
        <dbReference type="ARBA" id="ARBA00022801"/>
    </source>
</evidence>
<evidence type="ECO:0000256" key="19">
    <source>
        <dbReference type="ARBA" id="ARBA00025833"/>
    </source>
</evidence>
<dbReference type="Proteomes" id="UP000886886">
    <property type="component" value="Unassembled WGS sequence"/>
</dbReference>
<dbReference type="GO" id="GO:0006508">
    <property type="term" value="P:proteolysis"/>
    <property type="evidence" value="ECO:0007669"/>
    <property type="project" value="UniProtKB-KW"/>
</dbReference>
<keyword evidence="14" id="KW-0333">Golgi apparatus</keyword>
<keyword evidence="15" id="KW-0482">Metalloprotease</keyword>
<dbReference type="AlphaFoldDB" id="A0A9D0ZXN2"/>
<sequence length="674" mass="76770">MTTKERCLDALSISYSYEFARKLEQEKTNPILGYRTAGSRAELKTGDAIFQEMKSIGIPIVKKDWFPVDSWEFERAVLKFRDENGEEQTCQMGAYQTQFVTDGWENYELVSVGKGTAKDYEGLDVRGKLVLAEINQREEWWINFPVYQAFLKGAAALIAVQAQGYGEVHDTALNAQDIAGPEYAPAFSMSRADAERLRKAMENGKTHPVWLNVKSVVQKDQKTCNITGMIPGTRTDQMILLSAHYDSYFDGFQDDNCAVSMILGIARAILKAGYQPFHTLVFCAMAAEEWGVVDSKYDWSTGAYNQVFRIHPEWQGKVVADFNFELPAHAHSSRDGIRSTYEYFDFLQKQVDNTIVPPEAYPDGMAVLCPIETWSDDFSIAISGIPSMVNDFSSGPFMETCYHSQYDNQDVYQEAVYRFHHECYLSLLLAFDQLRLPPLNFQTLFSALEGKLDAAYTGKAPEEFGIFQKALDMGKDAAKELWGLIESWNDSCPINIQSPYDKELETVSKELLGIFRRCQDAFVRLDWEDTVIFPFEASQRNMGALKEALDALKRDDWAGCLEALYQVDNNCYAFEFDREVYYRFTDYILHQPPERLMWGAGRISHHENLFDIVKALKGKLAADTKDFQKEIHFLEEAYRRQCGYFQADLKEATDALGSVTAAITAVICHLKRIN</sequence>